<dbReference type="EMBL" id="BAAAPC010000008">
    <property type="protein sequence ID" value="GAA1995794.1"/>
    <property type="molecule type" value="Genomic_DNA"/>
</dbReference>
<organism evidence="2 3">
    <name type="scientific">Nocardiopsis rhodophaea</name>
    <dbReference type="NCBI Taxonomy" id="280238"/>
    <lineage>
        <taxon>Bacteria</taxon>
        <taxon>Bacillati</taxon>
        <taxon>Actinomycetota</taxon>
        <taxon>Actinomycetes</taxon>
        <taxon>Streptosporangiales</taxon>
        <taxon>Nocardiopsidaceae</taxon>
        <taxon>Nocardiopsis</taxon>
    </lineage>
</organism>
<proteinExistence type="predicted"/>
<name>A0ABP5EF65_9ACTN</name>
<evidence type="ECO:0000256" key="1">
    <source>
        <dbReference type="SAM" id="MobiDB-lite"/>
    </source>
</evidence>
<sequence>MPGALRGLNAVAPGAAGDAPDPDPAAPRRPPRRSCDPPNPAVAPAPEIGVYIVRMPGSEYDTPRRPVVLWMYTSCVSLEIAPGAFR</sequence>
<evidence type="ECO:0000313" key="2">
    <source>
        <dbReference type="EMBL" id="GAA1995794.1"/>
    </source>
</evidence>
<keyword evidence="3" id="KW-1185">Reference proteome</keyword>
<feature type="region of interest" description="Disordered" evidence="1">
    <location>
        <begin position="1"/>
        <end position="44"/>
    </location>
</feature>
<dbReference type="Proteomes" id="UP001501585">
    <property type="component" value="Unassembled WGS sequence"/>
</dbReference>
<reference evidence="3" key="1">
    <citation type="journal article" date="2019" name="Int. J. Syst. Evol. Microbiol.">
        <title>The Global Catalogue of Microorganisms (GCM) 10K type strain sequencing project: providing services to taxonomists for standard genome sequencing and annotation.</title>
        <authorList>
            <consortium name="The Broad Institute Genomics Platform"/>
            <consortium name="The Broad Institute Genome Sequencing Center for Infectious Disease"/>
            <person name="Wu L."/>
            <person name="Ma J."/>
        </authorList>
    </citation>
    <scope>NUCLEOTIDE SEQUENCE [LARGE SCALE GENOMIC DNA]</scope>
    <source>
        <strain evidence="3">JCM 15313</strain>
    </source>
</reference>
<feature type="compositionally biased region" description="Low complexity" evidence="1">
    <location>
        <begin position="10"/>
        <end position="19"/>
    </location>
</feature>
<evidence type="ECO:0000313" key="3">
    <source>
        <dbReference type="Proteomes" id="UP001501585"/>
    </source>
</evidence>
<accession>A0ABP5EF65</accession>
<comment type="caution">
    <text evidence="2">The sequence shown here is derived from an EMBL/GenBank/DDBJ whole genome shotgun (WGS) entry which is preliminary data.</text>
</comment>
<protein>
    <submittedName>
        <fullName evidence="2">Uncharacterized protein</fullName>
    </submittedName>
</protein>
<gene>
    <name evidence="2" type="ORF">GCM10009799_22840</name>
</gene>